<keyword evidence="1" id="KW-0472">Membrane</keyword>
<dbReference type="GO" id="GO:0030672">
    <property type="term" value="C:synaptic vesicle membrane"/>
    <property type="evidence" value="ECO:0007669"/>
    <property type="project" value="TreeGrafter"/>
</dbReference>
<keyword evidence="1" id="KW-1133">Transmembrane helix</keyword>
<name>A0A673N8V2_9TELE</name>
<keyword evidence="3" id="KW-1185">Reference proteome</keyword>
<evidence type="ECO:0000256" key="1">
    <source>
        <dbReference type="SAM" id="Phobius"/>
    </source>
</evidence>
<evidence type="ECO:0000313" key="3">
    <source>
        <dbReference type="Proteomes" id="UP000472270"/>
    </source>
</evidence>
<protein>
    <submittedName>
        <fullName evidence="2">Synaptophysin-like 2b</fullName>
    </submittedName>
</protein>
<feature type="transmembrane region" description="Helical" evidence="1">
    <location>
        <begin position="6"/>
        <end position="22"/>
    </location>
</feature>
<feature type="transmembrane region" description="Helical" evidence="1">
    <location>
        <begin position="42"/>
        <end position="67"/>
    </location>
</feature>
<feature type="transmembrane region" description="Helical" evidence="1">
    <location>
        <begin position="87"/>
        <end position="109"/>
    </location>
</feature>
<accession>A0A673N8V2</accession>
<evidence type="ECO:0000313" key="2">
    <source>
        <dbReference type="Ensembl" id="ENSSRHP00000097086.1"/>
    </source>
</evidence>
<reference evidence="2" key="2">
    <citation type="submission" date="2025-09" db="UniProtKB">
        <authorList>
            <consortium name="Ensembl"/>
        </authorList>
    </citation>
    <scope>IDENTIFICATION</scope>
</reference>
<proteinExistence type="predicted"/>
<reference evidence="2" key="1">
    <citation type="submission" date="2025-08" db="UniProtKB">
        <authorList>
            <consortium name="Ensembl"/>
        </authorList>
    </citation>
    <scope>IDENTIFICATION</scope>
</reference>
<dbReference type="AlphaFoldDB" id="A0A673N8V2"/>
<organism evidence="2 3">
    <name type="scientific">Sinocyclocheilus rhinocerous</name>
    <dbReference type="NCBI Taxonomy" id="307959"/>
    <lineage>
        <taxon>Eukaryota</taxon>
        <taxon>Metazoa</taxon>
        <taxon>Chordata</taxon>
        <taxon>Craniata</taxon>
        <taxon>Vertebrata</taxon>
        <taxon>Euteleostomi</taxon>
        <taxon>Actinopterygii</taxon>
        <taxon>Neopterygii</taxon>
        <taxon>Teleostei</taxon>
        <taxon>Ostariophysi</taxon>
        <taxon>Cypriniformes</taxon>
        <taxon>Cyprinidae</taxon>
        <taxon>Cyprininae</taxon>
        <taxon>Sinocyclocheilus</taxon>
    </lineage>
</organism>
<keyword evidence="1" id="KW-0812">Transmembrane</keyword>
<dbReference type="PANTHER" id="PTHR10306">
    <property type="entry name" value="SYNAPTOPHYSIN"/>
    <property type="match status" value="1"/>
</dbReference>
<dbReference type="Ensembl" id="ENSSRHT00000099723.1">
    <property type="protein sequence ID" value="ENSSRHP00000097086.1"/>
    <property type="gene ID" value="ENSSRHG00000047683.1"/>
</dbReference>
<feature type="transmembrane region" description="Helical" evidence="1">
    <location>
        <begin position="121"/>
        <end position="140"/>
    </location>
</feature>
<sequence>MSPNNIFQHVCTIQFVSLKIFLQAKIKKKNFNDEKIICNRKIFAIFAFATTGGYSGSTSFNINYPFGVTVSQTAKSTEQYYSSSAEFFVAIGVLAFLYSTTTLVLYLGYQHVYRESPRGPNIIFGFLNLILWGGTCWFLYKETSSSIEYLHYIRIWSNLDVHFTHYSKAVY</sequence>
<dbReference type="Proteomes" id="UP000472270">
    <property type="component" value="Unassembled WGS sequence"/>
</dbReference>
<dbReference type="InterPro" id="IPR001285">
    <property type="entry name" value="Synaptophysin/porin"/>
</dbReference>
<dbReference type="PANTHER" id="PTHR10306:SF9">
    <property type="entry name" value="SYNAPTOPHYSIN-LIKE PROTEIN 1"/>
    <property type="match status" value="1"/>
</dbReference>